<dbReference type="OrthoDB" id="425681at2759"/>
<name>A0A183GAX5_HELPZ</name>
<reference evidence="1 2" key="1">
    <citation type="submission" date="2018-11" db="EMBL/GenBank/DDBJ databases">
        <authorList>
            <consortium name="Pathogen Informatics"/>
        </authorList>
    </citation>
    <scope>NUCLEOTIDE SEQUENCE [LARGE SCALE GENOMIC DNA]</scope>
</reference>
<protein>
    <submittedName>
        <fullName evidence="3">Endo/exonuclease/phosphatase domain-containing protein</fullName>
    </submittedName>
</protein>
<organism evidence="2 3">
    <name type="scientific">Heligmosomoides polygyrus</name>
    <name type="common">Parasitic roundworm</name>
    <dbReference type="NCBI Taxonomy" id="6339"/>
    <lineage>
        <taxon>Eukaryota</taxon>
        <taxon>Metazoa</taxon>
        <taxon>Ecdysozoa</taxon>
        <taxon>Nematoda</taxon>
        <taxon>Chromadorea</taxon>
        <taxon>Rhabditida</taxon>
        <taxon>Rhabditina</taxon>
        <taxon>Rhabditomorpha</taxon>
        <taxon>Strongyloidea</taxon>
        <taxon>Heligmosomidae</taxon>
        <taxon>Heligmosomoides</taxon>
    </lineage>
</organism>
<sequence length="125" mass="13893">MKNRDEFSSSYRIRGNRCAGVDEPKPGRRCEVRGYTAKMFTPKREVTVASWNVQMAYQVGQKEIIARELVRYKVNIAALSELRLTGSGQTKIPAQTETPRVTLFYSGGDKGCGTLCTNGRRGRGG</sequence>
<evidence type="ECO:0000313" key="1">
    <source>
        <dbReference type="EMBL" id="VDP14369.1"/>
    </source>
</evidence>
<dbReference type="Proteomes" id="UP000050761">
    <property type="component" value="Unassembled WGS sequence"/>
</dbReference>
<accession>A0A183GAX5</accession>
<keyword evidence="2" id="KW-1185">Reference proteome</keyword>
<evidence type="ECO:0000313" key="2">
    <source>
        <dbReference type="Proteomes" id="UP000050761"/>
    </source>
</evidence>
<dbReference type="WBParaSite" id="HPBE_0001920901-mRNA-1">
    <property type="protein sequence ID" value="HPBE_0001920901-mRNA-1"/>
    <property type="gene ID" value="HPBE_0001920901"/>
</dbReference>
<proteinExistence type="predicted"/>
<reference evidence="3" key="2">
    <citation type="submission" date="2019-09" db="UniProtKB">
        <authorList>
            <consortium name="WormBaseParasite"/>
        </authorList>
    </citation>
    <scope>IDENTIFICATION</scope>
</reference>
<accession>A0A3P8ER12</accession>
<evidence type="ECO:0000313" key="3">
    <source>
        <dbReference type="WBParaSite" id="HPBE_0001920901-mRNA-1"/>
    </source>
</evidence>
<dbReference type="EMBL" id="UZAH01031204">
    <property type="protein sequence ID" value="VDP14369.1"/>
    <property type="molecule type" value="Genomic_DNA"/>
</dbReference>
<dbReference type="AlphaFoldDB" id="A0A183GAX5"/>
<gene>
    <name evidence="1" type="ORF">HPBE_LOCUS19208</name>
</gene>